<dbReference type="AlphaFoldDB" id="A0ABD5XHJ2"/>
<name>A0ABD5XHJ2_9EURY</name>
<proteinExistence type="predicted"/>
<dbReference type="Proteomes" id="UP001596414">
    <property type="component" value="Unassembled WGS sequence"/>
</dbReference>
<dbReference type="RefSeq" id="WP_267636801.1">
    <property type="nucleotide sequence ID" value="NZ_JAODIY010000006.1"/>
</dbReference>
<feature type="region of interest" description="Disordered" evidence="1">
    <location>
        <begin position="66"/>
        <end position="87"/>
    </location>
</feature>
<comment type="caution">
    <text evidence="2">The sequence shown here is derived from an EMBL/GenBank/DDBJ whole genome shotgun (WGS) entry which is preliminary data.</text>
</comment>
<evidence type="ECO:0000256" key="1">
    <source>
        <dbReference type="SAM" id="MobiDB-lite"/>
    </source>
</evidence>
<evidence type="ECO:0000313" key="3">
    <source>
        <dbReference type="Proteomes" id="UP001596414"/>
    </source>
</evidence>
<accession>A0ABD5XHJ2</accession>
<feature type="region of interest" description="Disordered" evidence="1">
    <location>
        <begin position="1"/>
        <end position="22"/>
    </location>
</feature>
<dbReference type="EMBL" id="JBHSZQ010000052">
    <property type="protein sequence ID" value="MFC7127742.1"/>
    <property type="molecule type" value="Genomic_DNA"/>
</dbReference>
<organism evidence="2 3">
    <name type="scientific">Halovenus rubra</name>
    <dbReference type="NCBI Taxonomy" id="869890"/>
    <lineage>
        <taxon>Archaea</taxon>
        <taxon>Methanobacteriati</taxon>
        <taxon>Methanobacteriota</taxon>
        <taxon>Stenosarchaea group</taxon>
        <taxon>Halobacteria</taxon>
        <taxon>Halobacteriales</taxon>
        <taxon>Haloarculaceae</taxon>
        <taxon>Halovenus</taxon>
    </lineage>
</organism>
<sequence length="87" mass="9137">MISNAGPDSSDPPGENAMDILTGGDHDVPYYWTAEDSYIRYVVDDETDESDDPTTGDEVTSSLVTVSEGLGPSFPPNAGAPRVSATL</sequence>
<gene>
    <name evidence="2" type="ORF">ACFQJ7_17250</name>
</gene>
<reference evidence="2 3" key="1">
    <citation type="journal article" date="2014" name="Int. J. Syst. Evol. Microbiol.">
        <title>Complete genome sequence of Corynebacterium casei LMG S-19264T (=DSM 44701T), isolated from a smear-ripened cheese.</title>
        <authorList>
            <consortium name="US DOE Joint Genome Institute (JGI-PGF)"/>
            <person name="Walter F."/>
            <person name="Albersmeier A."/>
            <person name="Kalinowski J."/>
            <person name="Ruckert C."/>
        </authorList>
    </citation>
    <scope>NUCLEOTIDE SEQUENCE [LARGE SCALE GENOMIC DNA]</scope>
    <source>
        <strain evidence="2 3">CGMCC 4.7215</strain>
    </source>
</reference>
<protein>
    <submittedName>
        <fullName evidence="2">Uncharacterized protein</fullName>
    </submittedName>
</protein>
<evidence type="ECO:0000313" key="2">
    <source>
        <dbReference type="EMBL" id="MFC7127742.1"/>
    </source>
</evidence>